<accession>A0A4C1UVT4</accession>
<evidence type="ECO:0000313" key="2">
    <source>
        <dbReference type="Proteomes" id="UP000299102"/>
    </source>
</evidence>
<dbReference type="AlphaFoldDB" id="A0A4C1UVT4"/>
<comment type="caution">
    <text evidence="1">The sequence shown here is derived from an EMBL/GenBank/DDBJ whole genome shotgun (WGS) entry which is preliminary data.</text>
</comment>
<name>A0A4C1UVT4_EUMVA</name>
<proteinExistence type="predicted"/>
<dbReference type="EMBL" id="BGZK01000226">
    <property type="protein sequence ID" value="GBP29904.1"/>
    <property type="molecule type" value="Genomic_DNA"/>
</dbReference>
<dbReference type="Proteomes" id="UP000299102">
    <property type="component" value="Unassembled WGS sequence"/>
</dbReference>
<sequence length="224" mass="25301">MAGSPVRTMTHVSDEKIKLERCLDIATALAYRHLGNDTDPGHVTCFDESGRFTREWQRYRGILGLASGYERLGCVVERASWRWKGFVPIQPLYATLCATDEVYIVARAVQNAFGSDAGYDAWVRVDVPRRLCDERYYDSGCTLHFSKTKVMVFERDESDLCTICVERPLKSENDSESVWLVCEAVHNSLAACSPVARLATERLFIELTEAAVRYDVDSPKSDLN</sequence>
<evidence type="ECO:0000313" key="1">
    <source>
        <dbReference type="EMBL" id="GBP29904.1"/>
    </source>
</evidence>
<gene>
    <name evidence="1" type="ORF">EVAR_18384_1</name>
</gene>
<keyword evidence="2" id="KW-1185">Reference proteome</keyword>
<organism evidence="1 2">
    <name type="scientific">Eumeta variegata</name>
    <name type="common">Bagworm moth</name>
    <name type="synonym">Eumeta japonica</name>
    <dbReference type="NCBI Taxonomy" id="151549"/>
    <lineage>
        <taxon>Eukaryota</taxon>
        <taxon>Metazoa</taxon>
        <taxon>Ecdysozoa</taxon>
        <taxon>Arthropoda</taxon>
        <taxon>Hexapoda</taxon>
        <taxon>Insecta</taxon>
        <taxon>Pterygota</taxon>
        <taxon>Neoptera</taxon>
        <taxon>Endopterygota</taxon>
        <taxon>Lepidoptera</taxon>
        <taxon>Glossata</taxon>
        <taxon>Ditrysia</taxon>
        <taxon>Tineoidea</taxon>
        <taxon>Psychidae</taxon>
        <taxon>Oiketicinae</taxon>
        <taxon>Eumeta</taxon>
    </lineage>
</organism>
<reference evidence="1 2" key="1">
    <citation type="journal article" date="2019" name="Commun. Biol.">
        <title>The bagworm genome reveals a unique fibroin gene that provides high tensile strength.</title>
        <authorList>
            <person name="Kono N."/>
            <person name="Nakamura H."/>
            <person name="Ohtoshi R."/>
            <person name="Tomita M."/>
            <person name="Numata K."/>
            <person name="Arakawa K."/>
        </authorList>
    </citation>
    <scope>NUCLEOTIDE SEQUENCE [LARGE SCALE GENOMIC DNA]</scope>
</reference>
<protein>
    <submittedName>
        <fullName evidence="1">Uncharacterized protein</fullName>
    </submittedName>
</protein>